<evidence type="ECO:0000256" key="4">
    <source>
        <dbReference type="ARBA" id="ARBA00023136"/>
    </source>
</evidence>
<keyword evidence="3 6" id="KW-1133">Transmembrane helix</keyword>
<name>A0AAJ0GYC1_9PEZI</name>
<evidence type="ECO:0000256" key="6">
    <source>
        <dbReference type="SAM" id="Phobius"/>
    </source>
</evidence>
<feature type="region of interest" description="Disordered" evidence="5">
    <location>
        <begin position="255"/>
        <end position="317"/>
    </location>
</feature>
<reference evidence="7" key="2">
    <citation type="submission" date="2023-06" db="EMBL/GenBank/DDBJ databases">
        <authorList>
            <consortium name="Lawrence Berkeley National Laboratory"/>
            <person name="Mondo S.J."/>
            <person name="Hensen N."/>
            <person name="Bonometti L."/>
            <person name="Westerberg I."/>
            <person name="Brannstrom I.O."/>
            <person name="Guillou S."/>
            <person name="Cros-Aarteil S."/>
            <person name="Calhoun S."/>
            <person name="Haridas S."/>
            <person name="Kuo A."/>
            <person name="Pangilinan J."/>
            <person name="Riley R."/>
            <person name="Labutti K."/>
            <person name="Andreopoulos B."/>
            <person name="Lipzen A."/>
            <person name="Chen C."/>
            <person name="Yanf M."/>
            <person name="Daum C."/>
            <person name="Ng V."/>
            <person name="Clum A."/>
            <person name="Steindorff A."/>
            <person name="Ohm R."/>
            <person name="Martin F."/>
            <person name="Silar P."/>
            <person name="Natvig D."/>
            <person name="Lalanne C."/>
            <person name="Gautier V."/>
            <person name="Ament-Velasquez S.L."/>
            <person name="Kruys A."/>
            <person name="Hutchinson M.I."/>
            <person name="Powell A.J."/>
            <person name="Barry K."/>
            <person name="Miller A.N."/>
            <person name="Grigoriev I.V."/>
            <person name="Debuchy R."/>
            <person name="Gladieux P."/>
            <person name="Thoren M.H."/>
            <person name="Johannesson H."/>
        </authorList>
    </citation>
    <scope>NUCLEOTIDE SEQUENCE</scope>
    <source>
        <strain evidence="7">CBS 333.67</strain>
    </source>
</reference>
<accession>A0AAJ0GYC1</accession>
<feature type="region of interest" description="Disordered" evidence="5">
    <location>
        <begin position="124"/>
        <end position="172"/>
    </location>
</feature>
<dbReference type="Proteomes" id="UP001273166">
    <property type="component" value="Unassembled WGS sequence"/>
</dbReference>
<keyword evidence="2 6" id="KW-0812">Transmembrane</keyword>
<evidence type="ECO:0000256" key="1">
    <source>
        <dbReference type="ARBA" id="ARBA00004167"/>
    </source>
</evidence>
<organism evidence="7 8">
    <name type="scientific">Chaetomium strumarium</name>
    <dbReference type="NCBI Taxonomy" id="1170767"/>
    <lineage>
        <taxon>Eukaryota</taxon>
        <taxon>Fungi</taxon>
        <taxon>Dikarya</taxon>
        <taxon>Ascomycota</taxon>
        <taxon>Pezizomycotina</taxon>
        <taxon>Sordariomycetes</taxon>
        <taxon>Sordariomycetidae</taxon>
        <taxon>Sordariales</taxon>
        <taxon>Chaetomiaceae</taxon>
        <taxon>Chaetomium</taxon>
    </lineage>
</organism>
<dbReference type="PANTHER" id="PTHR15549">
    <property type="entry name" value="PAIRED IMMUNOGLOBULIN-LIKE TYPE 2 RECEPTOR"/>
    <property type="match status" value="1"/>
</dbReference>
<feature type="compositionally biased region" description="Polar residues" evidence="5">
    <location>
        <begin position="255"/>
        <end position="271"/>
    </location>
</feature>
<dbReference type="GeneID" id="87880278"/>
<comment type="subcellular location">
    <subcellularLocation>
        <location evidence="1">Membrane</location>
        <topology evidence="1">Single-pass membrane protein</topology>
    </subcellularLocation>
</comment>
<gene>
    <name evidence="7" type="ORF">B0T15DRAFT_107744</name>
</gene>
<feature type="compositionally biased region" description="Low complexity" evidence="5">
    <location>
        <begin position="297"/>
        <end position="313"/>
    </location>
</feature>
<evidence type="ECO:0000313" key="8">
    <source>
        <dbReference type="Proteomes" id="UP001273166"/>
    </source>
</evidence>
<keyword evidence="8" id="KW-1185">Reference proteome</keyword>
<keyword evidence="4 6" id="KW-0472">Membrane</keyword>
<dbReference type="GO" id="GO:0071944">
    <property type="term" value="C:cell periphery"/>
    <property type="evidence" value="ECO:0007669"/>
    <property type="project" value="UniProtKB-ARBA"/>
</dbReference>
<reference evidence="7" key="1">
    <citation type="journal article" date="2023" name="Mol. Phylogenet. Evol.">
        <title>Genome-scale phylogeny and comparative genomics of the fungal order Sordariales.</title>
        <authorList>
            <person name="Hensen N."/>
            <person name="Bonometti L."/>
            <person name="Westerberg I."/>
            <person name="Brannstrom I.O."/>
            <person name="Guillou S."/>
            <person name="Cros-Aarteil S."/>
            <person name="Calhoun S."/>
            <person name="Haridas S."/>
            <person name="Kuo A."/>
            <person name="Mondo S."/>
            <person name="Pangilinan J."/>
            <person name="Riley R."/>
            <person name="LaButti K."/>
            <person name="Andreopoulos B."/>
            <person name="Lipzen A."/>
            <person name="Chen C."/>
            <person name="Yan M."/>
            <person name="Daum C."/>
            <person name="Ng V."/>
            <person name="Clum A."/>
            <person name="Steindorff A."/>
            <person name="Ohm R.A."/>
            <person name="Martin F."/>
            <person name="Silar P."/>
            <person name="Natvig D.O."/>
            <person name="Lalanne C."/>
            <person name="Gautier V."/>
            <person name="Ament-Velasquez S.L."/>
            <person name="Kruys A."/>
            <person name="Hutchinson M.I."/>
            <person name="Powell A.J."/>
            <person name="Barry K."/>
            <person name="Miller A.N."/>
            <person name="Grigoriev I.V."/>
            <person name="Debuchy R."/>
            <person name="Gladieux P."/>
            <person name="Hiltunen Thoren M."/>
            <person name="Johannesson H."/>
        </authorList>
    </citation>
    <scope>NUCLEOTIDE SEQUENCE</scope>
    <source>
        <strain evidence="7">CBS 333.67</strain>
    </source>
</reference>
<protein>
    <submittedName>
        <fullName evidence="7">Uncharacterized protein</fullName>
    </submittedName>
</protein>
<dbReference type="InterPro" id="IPR051694">
    <property type="entry name" value="Immunoregulatory_rcpt-like"/>
</dbReference>
<feature type="region of interest" description="Disordered" evidence="5">
    <location>
        <begin position="324"/>
        <end position="343"/>
    </location>
</feature>
<evidence type="ECO:0000256" key="3">
    <source>
        <dbReference type="ARBA" id="ARBA00022989"/>
    </source>
</evidence>
<dbReference type="PANTHER" id="PTHR15549:SF27">
    <property type="entry name" value="CHITIN-BINDING TYPE-1 DOMAIN-CONTAINING PROTEIN"/>
    <property type="match status" value="1"/>
</dbReference>
<evidence type="ECO:0000256" key="2">
    <source>
        <dbReference type="ARBA" id="ARBA00022692"/>
    </source>
</evidence>
<evidence type="ECO:0000313" key="7">
    <source>
        <dbReference type="EMBL" id="KAK3308426.1"/>
    </source>
</evidence>
<feature type="compositionally biased region" description="Low complexity" evidence="5">
    <location>
        <begin position="128"/>
        <end position="172"/>
    </location>
</feature>
<feature type="transmembrane region" description="Helical" evidence="6">
    <location>
        <begin position="176"/>
        <end position="200"/>
    </location>
</feature>
<proteinExistence type="predicted"/>
<evidence type="ECO:0000256" key="5">
    <source>
        <dbReference type="SAM" id="MobiDB-lite"/>
    </source>
</evidence>
<dbReference type="GO" id="GO:0016020">
    <property type="term" value="C:membrane"/>
    <property type="evidence" value="ECO:0007669"/>
    <property type="project" value="UniProtKB-SubCell"/>
</dbReference>
<dbReference type="RefSeq" id="XP_062724206.1">
    <property type="nucleotide sequence ID" value="XM_062861449.1"/>
</dbReference>
<comment type="caution">
    <text evidence="7">The sequence shown here is derived from an EMBL/GenBank/DDBJ whole genome shotgun (WGS) entry which is preliminary data.</text>
</comment>
<dbReference type="EMBL" id="JAUDZG010000002">
    <property type="protein sequence ID" value="KAK3308426.1"/>
    <property type="molecule type" value="Genomic_DNA"/>
</dbReference>
<sequence length="343" mass="34842">MVRHAVGSPERRVSILLRQSSHMLLLTSASHTAEAFTCPKSSQCSTNTDNVVGCTSPGGPSPFFTVCFDYNAVQAGACESIGPKTGCCMTESLGACITYLWPGSTPRSMYRCYTAQTIVTMLEKPESAETTSTSTTSSTSSTSSTTTASSRTAAPAETTTASPPPDGSGSSSNTGAIVGGVVGGVAGLALIAGAIAWVMIRKRNKSGNVGSGTAYSAVAPGDTSYPGAVGAVPPSTYAPTSASPQMSQSGYFSPGSVNTTLQPGTPYLASTTPPPPGAYDPRMSYYDPSKQPGHMSPPGGYAAYPGAPGQQPAHQAVSELDGSIPLGHVANPVEMADNSSTQR</sequence>
<dbReference type="AlphaFoldDB" id="A0AAJ0GYC1"/>